<accession>A0AAN9T7Z5</accession>
<sequence length="115" mass="12732">MREKKVAVRMLASHELIGAIRKRLQSKVGLALGCDSLELKFLNRLFGYSKCGSRACPPWKCQDDSAVIHGYCCKCPGSHYDNVPVPCYPDLKCPVSSNSLCSDYNFMMECCCSGP</sequence>
<dbReference type="EMBL" id="JBBCAQ010000037">
    <property type="protein sequence ID" value="KAK7574310.1"/>
    <property type="molecule type" value="Genomic_DNA"/>
</dbReference>
<organism evidence="1 2">
    <name type="scientific">Parthenolecanium corni</name>
    <dbReference type="NCBI Taxonomy" id="536013"/>
    <lineage>
        <taxon>Eukaryota</taxon>
        <taxon>Metazoa</taxon>
        <taxon>Ecdysozoa</taxon>
        <taxon>Arthropoda</taxon>
        <taxon>Hexapoda</taxon>
        <taxon>Insecta</taxon>
        <taxon>Pterygota</taxon>
        <taxon>Neoptera</taxon>
        <taxon>Paraneoptera</taxon>
        <taxon>Hemiptera</taxon>
        <taxon>Sternorrhyncha</taxon>
        <taxon>Coccoidea</taxon>
        <taxon>Coccidae</taxon>
        <taxon>Parthenolecanium</taxon>
    </lineage>
</organism>
<reference evidence="1 2" key="1">
    <citation type="submission" date="2024-03" db="EMBL/GenBank/DDBJ databases">
        <title>Adaptation during the transition from Ophiocordyceps entomopathogen to insect associate is accompanied by gene loss and intensified selection.</title>
        <authorList>
            <person name="Ward C.M."/>
            <person name="Onetto C.A."/>
            <person name="Borneman A.R."/>
        </authorList>
    </citation>
    <scope>NUCLEOTIDE SEQUENCE [LARGE SCALE GENOMIC DNA]</scope>
    <source>
        <strain evidence="1">AWRI1</strain>
        <tissue evidence="1">Single Adult Female</tissue>
    </source>
</reference>
<name>A0AAN9T7Z5_9HEMI</name>
<dbReference type="AlphaFoldDB" id="A0AAN9T7Z5"/>
<comment type="caution">
    <text evidence="1">The sequence shown here is derived from an EMBL/GenBank/DDBJ whole genome shotgun (WGS) entry which is preliminary data.</text>
</comment>
<proteinExistence type="predicted"/>
<gene>
    <name evidence="1" type="ORF">V9T40_011501</name>
</gene>
<evidence type="ECO:0000313" key="2">
    <source>
        <dbReference type="Proteomes" id="UP001367676"/>
    </source>
</evidence>
<keyword evidence="2" id="KW-1185">Reference proteome</keyword>
<evidence type="ECO:0000313" key="1">
    <source>
        <dbReference type="EMBL" id="KAK7574310.1"/>
    </source>
</evidence>
<dbReference type="Proteomes" id="UP001367676">
    <property type="component" value="Unassembled WGS sequence"/>
</dbReference>
<protein>
    <submittedName>
        <fullName evidence="1">Uncharacterized protein</fullName>
    </submittedName>
</protein>